<name>A0A672M2R5_SINGR</name>
<reference evidence="3" key="1">
    <citation type="submission" date="2025-08" db="UniProtKB">
        <authorList>
            <consortium name="Ensembl"/>
        </authorList>
    </citation>
    <scope>IDENTIFICATION</scope>
</reference>
<dbReference type="GO" id="GO:0030414">
    <property type="term" value="F:peptidase inhibitor activity"/>
    <property type="evidence" value="ECO:0007669"/>
    <property type="project" value="InterPro"/>
</dbReference>
<dbReference type="PRINTS" id="PR00003">
    <property type="entry name" value="4DISULPHCORE"/>
</dbReference>
<feature type="chain" id="PRO_5025478292" description="WAP domain-containing protein" evidence="1">
    <location>
        <begin position="25"/>
        <end position="85"/>
    </location>
</feature>
<feature type="domain" description="WAP" evidence="2">
    <location>
        <begin position="23"/>
        <end position="69"/>
    </location>
</feature>
<dbReference type="InterPro" id="IPR036645">
    <property type="entry name" value="Elafin-like_sf"/>
</dbReference>
<dbReference type="AlphaFoldDB" id="A0A672M2R5"/>
<dbReference type="Ensembl" id="ENSSGRT00000033132.1">
    <property type="protein sequence ID" value="ENSSGRP00000030853.1"/>
    <property type="gene ID" value="ENSSGRG00000017359.1"/>
</dbReference>
<proteinExistence type="predicted"/>
<protein>
    <recommendedName>
        <fullName evidence="2">WAP domain-containing protein</fullName>
    </recommendedName>
</protein>
<dbReference type="SUPFAM" id="SSF57256">
    <property type="entry name" value="Elafin-like"/>
    <property type="match status" value="1"/>
</dbReference>
<dbReference type="Gene3D" id="4.10.75.10">
    <property type="entry name" value="Elafin-like"/>
    <property type="match status" value="1"/>
</dbReference>
<dbReference type="SMART" id="SM00217">
    <property type="entry name" value="WAP"/>
    <property type="match status" value="1"/>
</dbReference>
<dbReference type="GO" id="GO:0005576">
    <property type="term" value="C:extracellular region"/>
    <property type="evidence" value="ECO:0007669"/>
    <property type="project" value="InterPro"/>
</dbReference>
<dbReference type="InterPro" id="IPR008197">
    <property type="entry name" value="WAP_dom"/>
</dbReference>
<evidence type="ECO:0000313" key="3">
    <source>
        <dbReference type="Ensembl" id="ENSSGRP00000030853.1"/>
    </source>
</evidence>
<accession>A0A672M2R5</accession>
<evidence type="ECO:0000256" key="1">
    <source>
        <dbReference type="SAM" id="SignalP"/>
    </source>
</evidence>
<dbReference type="OMA" id="CVCAFSD"/>
<evidence type="ECO:0000313" key="4">
    <source>
        <dbReference type="Proteomes" id="UP000472262"/>
    </source>
</evidence>
<reference evidence="3" key="2">
    <citation type="submission" date="2025-09" db="UniProtKB">
        <authorList>
            <consortium name="Ensembl"/>
        </authorList>
    </citation>
    <scope>IDENTIFICATION</scope>
</reference>
<dbReference type="Proteomes" id="UP000472262">
    <property type="component" value="Unassembled WGS sequence"/>
</dbReference>
<keyword evidence="1" id="KW-0732">Signal</keyword>
<keyword evidence="4" id="KW-1185">Reference proteome</keyword>
<evidence type="ECO:0000259" key="2">
    <source>
        <dbReference type="PROSITE" id="PS51390"/>
    </source>
</evidence>
<dbReference type="Pfam" id="PF00095">
    <property type="entry name" value="WAP"/>
    <property type="match status" value="1"/>
</dbReference>
<organism evidence="3 4">
    <name type="scientific">Sinocyclocheilus grahami</name>
    <name type="common">Dianchi golden-line fish</name>
    <name type="synonym">Barbus grahami</name>
    <dbReference type="NCBI Taxonomy" id="75366"/>
    <lineage>
        <taxon>Eukaryota</taxon>
        <taxon>Metazoa</taxon>
        <taxon>Chordata</taxon>
        <taxon>Craniata</taxon>
        <taxon>Vertebrata</taxon>
        <taxon>Euteleostomi</taxon>
        <taxon>Actinopterygii</taxon>
        <taxon>Neopterygii</taxon>
        <taxon>Teleostei</taxon>
        <taxon>Ostariophysi</taxon>
        <taxon>Cypriniformes</taxon>
        <taxon>Cyprinidae</taxon>
        <taxon>Cyprininae</taxon>
        <taxon>Sinocyclocheilus</taxon>
    </lineage>
</organism>
<sequence length="85" mass="9270">MAAQCSVCVCAFSDLLSLSCVCVTEKPGVCPRRVPGTGLCEELCDNDIDCPNNEKCCSTKCGRECTPPYKGICYIDAWVPNTHRF</sequence>
<dbReference type="PROSITE" id="PS51390">
    <property type="entry name" value="WAP"/>
    <property type="match status" value="1"/>
</dbReference>
<dbReference type="InParanoid" id="A0A672M2R5"/>
<feature type="signal peptide" evidence="1">
    <location>
        <begin position="1"/>
        <end position="24"/>
    </location>
</feature>